<gene>
    <name evidence="1" type="ORF">MOQ_001699</name>
</gene>
<name>K2NSZ3_TRYCR</name>
<dbReference type="EMBL" id="AHKC01007542">
    <property type="protein sequence ID" value="EKF38096.1"/>
    <property type="molecule type" value="Genomic_DNA"/>
</dbReference>
<comment type="caution">
    <text evidence="1">The sequence shown here is derived from an EMBL/GenBank/DDBJ whole genome shotgun (WGS) entry which is preliminary data.</text>
</comment>
<sequence>MKKIFFFFLYYRFCFPPSFPSFSLGGWQKVGGGGGGGGEFGRISSGD</sequence>
<evidence type="ECO:0000313" key="1">
    <source>
        <dbReference type="EMBL" id="EKF38096.1"/>
    </source>
</evidence>
<evidence type="ECO:0000313" key="2">
    <source>
        <dbReference type="Proteomes" id="UP000007350"/>
    </source>
</evidence>
<accession>K2NSZ3</accession>
<keyword evidence="2" id="KW-1185">Reference proteome</keyword>
<proteinExistence type="predicted"/>
<organism evidence="1 2">
    <name type="scientific">Trypanosoma cruzi marinkellei</name>
    <dbReference type="NCBI Taxonomy" id="85056"/>
    <lineage>
        <taxon>Eukaryota</taxon>
        <taxon>Discoba</taxon>
        <taxon>Euglenozoa</taxon>
        <taxon>Kinetoplastea</taxon>
        <taxon>Metakinetoplastina</taxon>
        <taxon>Trypanosomatida</taxon>
        <taxon>Trypanosomatidae</taxon>
        <taxon>Trypanosoma</taxon>
        <taxon>Schizotrypanum</taxon>
    </lineage>
</organism>
<dbReference type="AlphaFoldDB" id="K2NSZ3"/>
<dbReference type="Proteomes" id="UP000007350">
    <property type="component" value="Unassembled WGS sequence"/>
</dbReference>
<reference evidence="1 2" key="1">
    <citation type="journal article" date="2012" name="BMC Genomics">
        <title>Comparative genomic analysis of human infective Trypanosoma cruzi lineages with the bat-restricted subspecies T. cruzi marinkellei.</title>
        <authorList>
            <person name="Franzen O."/>
            <person name="Talavera-Lopez C."/>
            <person name="Ochaya S."/>
            <person name="Butler C.E."/>
            <person name="Messenger L.A."/>
            <person name="Lewis M.D."/>
            <person name="Llewellyn M.S."/>
            <person name="Marinkelle C.J."/>
            <person name="Tyler K.M."/>
            <person name="Miles M.A."/>
            <person name="Andersson B."/>
        </authorList>
    </citation>
    <scope>NUCLEOTIDE SEQUENCE [LARGE SCALE GENOMIC DNA]</scope>
    <source>
        <strain evidence="1 2">B7</strain>
    </source>
</reference>
<feature type="non-terminal residue" evidence="1">
    <location>
        <position position="47"/>
    </location>
</feature>
<protein>
    <submittedName>
        <fullName evidence="1">Uncharacterized protein</fullName>
    </submittedName>
</protein>